<dbReference type="PROSITE" id="PS50878">
    <property type="entry name" value="RT_POL"/>
    <property type="match status" value="1"/>
</dbReference>
<keyword evidence="6" id="KW-0255">Endonuclease</keyword>
<dbReference type="Gene3D" id="3.10.10.10">
    <property type="entry name" value="HIV Type 1 Reverse Transcriptase, subunit A, domain 1"/>
    <property type="match status" value="1"/>
</dbReference>
<keyword evidence="11" id="KW-0695">RNA-directed DNA polymerase</keyword>
<dbReference type="InterPro" id="IPR050951">
    <property type="entry name" value="Retrovirus_Pol_polyprotein"/>
</dbReference>
<feature type="region of interest" description="Disordered" evidence="13">
    <location>
        <begin position="732"/>
        <end position="772"/>
    </location>
</feature>
<dbReference type="GO" id="GO:0004519">
    <property type="term" value="F:endonuclease activity"/>
    <property type="evidence" value="ECO:0007669"/>
    <property type="project" value="UniProtKB-KW"/>
</dbReference>
<evidence type="ECO:0000313" key="17">
    <source>
        <dbReference type="Proteomes" id="UP000046395"/>
    </source>
</evidence>
<dbReference type="SUPFAM" id="SSF50630">
    <property type="entry name" value="Acid proteases"/>
    <property type="match status" value="1"/>
</dbReference>
<dbReference type="EC" id="2.7.7.49" evidence="1"/>
<dbReference type="PROSITE" id="PS50994">
    <property type="entry name" value="INTEGRASE"/>
    <property type="match status" value="1"/>
</dbReference>
<dbReference type="Gene3D" id="3.30.420.10">
    <property type="entry name" value="Ribonuclease H-like superfamily/Ribonuclease H"/>
    <property type="match status" value="1"/>
</dbReference>
<keyword evidence="17" id="KW-1185">Reference proteome</keyword>
<dbReference type="Gene3D" id="3.30.70.270">
    <property type="match status" value="2"/>
</dbReference>
<evidence type="ECO:0000256" key="13">
    <source>
        <dbReference type="SAM" id="MobiDB-lite"/>
    </source>
</evidence>
<protein>
    <recommendedName>
        <fullName evidence="1">RNA-directed DNA polymerase</fullName>
        <ecNumber evidence="1">2.7.7.49</ecNumber>
    </recommendedName>
</protein>
<dbReference type="Pfam" id="PF17921">
    <property type="entry name" value="Integrase_H2C2"/>
    <property type="match status" value="1"/>
</dbReference>
<dbReference type="FunFam" id="3.10.10.10:FF:000007">
    <property type="entry name" value="Retrovirus-related Pol polyprotein from transposon 17.6-like Protein"/>
    <property type="match status" value="1"/>
</dbReference>
<dbReference type="InterPro" id="IPR036397">
    <property type="entry name" value="RNaseH_sf"/>
</dbReference>
<dbReference type="InterPro" id="IPR012337">
    <property type="entry name" value="RNaseH-like_sf"/>
</dbReference>
<evidence type="ECO:0000256" key="1">
    <source>
        <dbReference type="ARBA" id="ARBA00012493"/>
    </source>
</evidence>
<evidence type="ECO:0000256" key="6">
    <source>
        <dbReference type="ARBA" id="ARBA00022759"/>
    </source>
</evidence>
<dbReference type="InterPro" id="IPR021109">
    <property type="entry name" value="Peptidase_aspartic_dom_sf"/>
</dbReference>
<keyword evidence="12" id="KW-0511">Multifunctional enzyme</keyword>
<dbReference type="Pfam" id="PF00078">
    <property type="entry name" value="RVT_1"/>
    <property type="match status" value="1"/>
</dbReference>
<keyword evidence="7" id="KW-0378">Hydrolase</keyword>
<dbReference type="GO" id="GO:0003964">
    <property type="term" value="F:RNA-directed DNA polymerase activity"/>
    <property type="evidence" value="ECO:0007669"/>
    <property type="project" value="UniProtKB-KW"/>
</dbReference>
<evidence type="ECO:0000256" key="3">
    <source>
        <dbReference type="ARBA" id="ARBA00022679"/>
    </source>
</evidence>
<dbReference type="WBParaSite" id="TMUE_0000001071.1">
    <property type="protein sequence ID" value="TMUE_0000001071.1"/>
    <property type="gene ID" value="WBGene00296986"/>
</dbReference>
<dbReference type="InterPro" id="IPR000477">
    <property type="entry name" value="RT_dom"/>
</dbReference>
<dbReference type="InterPro" id="IPR041588">
    <property type="entry name" value="Integrase_H2C2"/>
</dbReference>
<evidence type="ECO:0000256" key="5">
    <source>
        <dbReference type="ARBA" id="ARBA00022722"/>
    </source>
</evidence>
<dbReference type="GO" id="GO:0004190">
    <property type="term" value="F:aspartic-type endopeptidase activity"/>
    <property type="evidence" value="ECO:0007669"/>
    <property type="project" value="InterPro"/>
</dbReference>
<dbReference type="STRING" id="70415.A0A5S6Q1I3"/>
<evidence type="ECO:0000256" key="11">
    <source>
        <dbReference type="ARBA" id="ARBA00022918"/>
    </source>
</evidence>
<evidence type="ECO:0000259" key="14">
    <source>
        <dbReference type="PROSITE" id="PS50175"/>
    </source>
</evidence>
<evidence type="ECO:0000256" key="10">
    <source>
        <dbReference type="ARBA" id="ARBA00022908"/>
    </source>
</evidence>
<dbReference type="FunFam" id="3.30.70.270:FF:000020">
    <property type="entry name" value="Transposon Tf2-6 polyprotein-like Protein"/>
    <property type="match status" value="1"/>
</dbReference>
<dbReference type="Gene3D" id="1.10.340.70">
    <property type="match status" value="1"/>
</dbReference>
<dbReference type="PROSITE" id="PS50175">
    <property type="entry name" value="ASP_PROT_RETROV"/>
    <property type="match status" value="1"/>
</dbReference>
<dbReference type="InterPro" id="IPR001995">
    <property type="entry name" value="Peptidase_A2_cat"/>
</dbReference>
<keyword evidence="5" id="KW-0540">Nuclease</keyword>
<dbReference type="InterPro" id="IPR041577">
    <property type="entry name" value="RT_RNaseH_2"/>
</dbReference>
<feature type="domain" description="Peptidase A2" evidence="14">
    <location>
        <begin position="316"/>
        <end position="354"/>
    </location>
</feature>
<dbReference type="GO" id="GO:0015074">
    <property type="term" value="P:DNA integration"/>
    <property type="evidence" value="ECO:0007669"/>
    <property type="project" value="UniProtKB-KW"/>
</dbReference>
<dbReference type="CDD" id="cd01647">
    <property type="entry name" value="RT_LTR"/>
    <property type="match status" value="1"/>
</dbReference>
<dbReference type="FunFam" id="3.30.420.10:FF:000032">
    <property type="entry name" value="Retrovirus-related Pol polyprotein from transposon 297-like Protein"/>
    <property type="match status" value="1"/>
</dbReference>
<dbReference type="CDD" id="cd09274">
    <property type="entry name" value="RNase_HI_RT_Ty3"/>
    <property type="match status" value="1"/>
</dbReference>
<dbReference type="GO" id="GO:0042575">
    <property type="term" value="C:DNA polymerase complex"/>
    <property type="evidence" value="ECO:0007669"/>
    <property type="project" value="UniProtKB-ARBA"/>
</dbReference>
<dbReference type="PROSITE" id="PS00141">
    <property type="entry name" value="ASP_PROTEASE"/>
    <property type="match status" value="1"/>
</dbReference>
<evidence type="ECO:0000256" key="9">
    <source>
        <dbReference type="ARBA" id="ARBA00022884"/>
    </source>
</evidence>
<dbReference type="Pfam" id="PF23055">
    <property type="entry name" value="DUF7041"/>
    <property type="match status" value="1"/>
</dbReference>
<keyword evidence="8" id="KW-0460">Magnesium</keyword>
<dbReference type="Gene3D" id="2.40.70.10">
    <property type="entry name" value="Acid Proteases"/>
    <property type="match status" value="1"/>
</dbReference>
<keyword evidence="9" id="KW-0694">RNA-binding</keyword>
<feature type="region of interest" description="Disordered" evidence="13">
    <location>
        <begin position="1"/>
        <end position="21"/>
    </location>
</feature>
<evidence type="ECO:0000256" key="2">
    <source>
        <dbReference type="ARBA" id="ARBA00022670"/>
    </source>
</evidence>
<dbReference type="InterPro" id="IPR001969">
    <property type="entry name" value="Aspartic_peptidase_AS"/>
</dbReference>
<organism evidence="17 18">
    <name type="scientific">Trichuris muris</name>
    <name type="common">Mouse whipworm</name>
    <dbReference type="NCBI Taxonomy" id="70415"/>
    <lineage>
        <taxon>Eukaryota</taxon>
        <taxon>Metazoa</taxon>
        <taxon>Ecdysozoa</taxon>
        <taxon>Nematoda</taxon>
        <taxon>Enoplea</taxon>
        <taxon>Dorylaimia</taxon>
        <taxon>Trichinellida</taxon>
        <taxon>Trichuridae</taxon>
        <taxon>Trichuris</taxon>
    </lineage>
</organism>
<dbReference type="InterPro" id="IPR043502">
    <property type="entry name" value="DNA/RNA_pol_sf"/>
</dbReference>
<dbReference type="Proteomes" id="UP000046395">
    <property type="component" value="Unassembled WGS sequence"/>
</dbReference>
<reference evidence="18" key="1">
    <citation type="submission" date="2019-12" db="UniProtKB">
        <authorList>
            <consortium name="WormBaseParasite"/>
        </authorList>
    </citation>
    <scope>IDENTIFICATION</scope>
</reference>
<dbReference type="SUPFAM" id="SSF56672">
    <property type="entry name" value="DNA/RNA polymerases"/>
    <property type="match status" value="1"/>
</dbReference>
<sequence length="1510" mass="169832">MSKKGNCPLPPSTPATGPGISQSLVATPLSVPSFLPMDPELWFARLDLFFRHRHVYDEETRFELALSAMPEDTLGILRDFLLTVDLEAAPFTALKAVCLDRLIEDRNHRIRQALSGEDLAGRSPSVFLRRLQQLLPAASTERDELVIRQLFLSRLPHKVQVTLLPFEDKPLPELARIADRVMTLHEPSTSFAPVFATTHELAARVDYLEERVRQLNLHTDGPPAVAAPHLRQITVTHLRAHLRQNQSGDELGAPLLLIRPGSITDVLLPSSFWPEGSSMRSTMQLVKRQRRTTLTAVVAAEPLSRCIHLLDRRSGIRFLVDTGAAVSLLPASQFSGSLDRSHTAPTGSVHAINGTPVVICGYKRVTVHFKGLPPVTWIFTVAQVETPIIGADFIHRHRLVVDLANNSVHQPKKSSDKPRRIAAASVTTKDERFSELLKRFVEAQERYGPKEEQNRGHLEHIQHTIDTTGPPVFARPRRLAPERLRIAKAQFSELLRQGIIRPSNSSWSSPLHLVPKQQPGQWRPCGDFRNLNRQTKPDRYPLPHLADFNADLCGKTIFSKIDLARAYYQVPVRLRDIPKTAVTTPFGLFEFVKMPFGLRNAAQTFQRFLDQVLRGIENCFAYVDDILLASRSESEHLQLLRKVFARLAQYGIKVNPEKCVLGSESGPGHLPECRLPDCRLPDSRLPDWSFARLVVCPTGRLPDWSFARQSFARQVTCPTVVFRTGPFPQLFAQPKKMDNSSKRTCREERLLDKTDQTGEPNSRGNGPVGKEEYLGELPRTENRIIEGMDLSDKRLSGKRLSGNRAIDCRANDCDHSESLVFLGHLVDQHGIRPAPDKVAAIQRFPPPATIKQLRQFLGMVNFYRSFCPKLAVILRPLDAIVSSSSKNIDWSYSASNAFRRAKSILAKSTLLHHPDPKAPLSLMVDASDQAIGAVLQQRVNSTWHPLAFFSKRLQDHQKRYSTFGRELLAAYSAVKHFRAAIEGRQVILYTDHKPLVRAFENPSQGLNDREIRQLDFITSMQIHMRHLKGKDNVVADALSRKLCASVYHASTPSAKQVAIAQSTDDELLWVKEHSALNMVPEVVRGCTHPLWKDHSVTPPRVYLLASLRTMVFQSIHGLSHPGVRATKRLLTSRFVWPNMQRDIADWTRACVPCQRTKVHRHTKSPPKEFPLPSARFDHIHVDIVGPLPSSDGYKYLLTAIDRFTRWPEAWPIADVSAKTVAETFFVNWVARFGVPRQIITDRGKQFESHLWSALNRLMGTQHTPTSAYHPQSNGLVERFHRQLKAALVARTHAVGIKWTVALPLVLLGIRAALKYDLGLSPAEMVYGSSLRLPAEFMAPSSSSADMDPTNFTGVLKAAMRKLRPTPPRQNTGTTFVSQRLRNCSHVFVRDEAAVGIEDHNAVEVNGIPRHVRRDLQSEALSRGYPPTLIMFIDKSMRALQIVDSSTCQGLMETTTESFGRFDMVDDLEESEEKKNYLSFKFIVVNGVRLSPPIPRDPSRTHLRCPSTSVT</sequence>
<evidence type="ECO:0000313" key="18">
    <source>
        <dbReference type="WBParaSite" id="TMUE_0000001071.1"/>
    </source>
</evidence>
<dbReference type="PANTHER" id="PTHR37984">
    <property type="entry name" value="PROTEIN CBG26694"/>
    <property type="match status" value="1"/>
</dbReference>
<proteinExistence type="predicted"/>
<feature type="domain" description="Integrase catalytic" evidence="16">
    <location>
        <begin position="1166"/>
        <end position="1329"/>
    </location>
</feature>
<dbReference type="GO" id="GO:0006508">
    <property type="term" value="P:proteolysis"/>
    <property type="evidence" value="ECO:0007669"/>
    <property type="project" value="UniProtKB-KW"/>
</dbReference>
<dbReference type="Pfam" id="PF00665">
    <property type="entry name" value="rve"/>
    <property type="match status" value="1"/>
</dbReference>
<evidence type="ECO:0000256" key="8">
    <source>
        <dbReference type="ARBA" id="ARBA00022842"/>
    </source>
</evidence>
<dbReference type="SUPFAM" id="SSF53098">
    <property type="entry name" value="Ribonuclease H-like"/>
    <property type="match status" value="1"/>
</dbReference>
<keyword evidence="2" id="KW-0645">Protease</keyword>
<keyword evidence="4" id="KW-0548">Nucleotidyltransferase</keyword>
<keyword evidence="10" id="KW-0229">DNA integration</keyword>
<dbReference type="InterPro" id="IPR001584">
    <property type="entry name" value="Integrase_cat-core"/>
</dbReference>
<feature type="compositionally biased region" description="Basic and acidic residues" evidence="13">
    <location>
        <begin position="735"/>
        <end position="756"/>
    </location>
</feature>
<dbReference type="FunFam" id="3.10.20.370:FF:000001">
    <property type="entry name" value="Retrovirus-related Pol polyprotein from transposon 17.6-like protein"/>
    <property type="match status" value="1"/>
</dbReference>
<dbReference type="GO" id="GO:0003723">
    <property type="term" value="F:RNA binding"/>
    <property type="evidence" value="ECO:0007669"/>
    <property type="project" value="UniProtKB-KW"/>
</dbReference>
<keyword evidence="3" id="KW-0808">Transferase</keyword>
<dbReference type="Pfam" id="PF17919">
    <property type="entry name" value="RT_RNaseH_2"/>
    <property type="match status" value="1"/>
</dbReference>
<evidence type="ECO:0000256" key="7">
    <source>
        <dbReference type="ARBA" id="ARBA00022801"/>
    </source>
</evidence>
<evidence type="ECO:0000256" key="12">
    <source>
        <dbReference type="ARBA" id="ARBA00023268"/>
    </source>
</evidence>
<evidence type="ECO:0000259" key="15">
    <source>
        <dbReference type="PROSITE" id="PS50878"/>
    </source>
</evidence>
<dbReference type="InterPro" id="IPR055469">
    <property type="entry name" value="DUF7041"/>
</dbReference>
<dbReference type="PANTHER" id="PTHR37984:SF5">
    <property type="entry name" value="PROTEIN NYNRIN-LIKE"/>
    <property type="match status" value="1"/>
</dbReference>
<name>A0A5S6Q1I3_TRIMR</name>
<accession>A0A5S6Q1I3</accession>
<evidence type="ECO:0000259" key="16">
    <source>
        <dbReference type="PROSITE" id="PS50994"/>
    </source>
</evidence>
<feature type="domain" description="Reverse transcriptase" evidence="15">
    <location>
        <begin position="495"/>
        <end position="693"/>
    </location>
</feature>
<dbReference type="InterPro" id="IPR043128">
    <property type="entry name" value="Rev_trsase/Diguanyl_cyclase"/>
</dbReference>
<evidence type="ECO:0000256" key="4">
    <source>
        <dbReference type="ARBA" id="ARBA00022695"/>
    </source>
</evidence>